<name>A0AAE4Y6Y0_9RHOB</name>
<evidence type="ECO:0000256" key="10">
    <source>
        <dbReference type="PIRNR" id="PIRNR006268"/>
    </source>
</evidence>
<evidence type="ECO:0000313" key="12">
    <source>
        <dbReference type="EMBL" id="NBZ86997.1"/>
    </source>
</evidence>
<comment type="cofactor">
    <cofactor evidence="11">
        <name>Mg(2+)</name>
        <dbReference type="ChEBI" id="CHEBI:18420"/>
    </cofactor>
    <cofactor evidence="11">
        <name>Mn(2+)</name>
        <dbReference type="ChEBI" id="CHEBI:29035"/>
    </cofactor>
    <text evidence="11">Magnesium. Can also use manganese.</text>
</comment>
<keyword evidence="6 10" id="KW-0274">FAD</keyword>
<dbReference type="SUPFAM" id="SSF143631">
    <property type="entry name" value="ApbE-like"/>
    <property type="match status" value="1"/>
</dbReference>
<dbReference type="Pfam" id="PF02424">
    <property type="entry name" value="ApbE"/>
    <property type="match status" value="1"/>
</dbReference>
<reference evidence="12" key="1">
    <citation type="submission" date="2020-01" db="EMBL/GenBank/DDBJ databases">
        <authorList>
            <person name="Chen W.-M."/>
        </authorList>
    </citation>
    <scope>NUCLEOTIDE SEQUENCE</scope>
    <source>
        <strain evidence="12">CYK-10</strain>
    </source>
</reference>
<comment type="catalytic activity">
    <reaction evidence="9 10">
        <text>L-threonyl-[protein] + FAD = FMN-L-threonyl-[protein] + AMP + H(+)</text>
        <dbReference type="Rhea" id="RHEA:36847"/>
        <dbReference type="Rhea" id="RHEA-COMP:11060"/>
        <dbReference type="Rhea" id="RHEA-COMP:11061"/>
        <dbReference type="ChEBI" id="CHEBI:15378"/>
        <dbReference type="ChEBI" id="CHEBI:30013"/>
        <dbReference type="ChEBI" id="CHEBI:57692"/>
        <dbReference type="ChEBI" id="CHEBI:74257"/>
        <dbReference type="ChEBI" id="CHEBI:456215"/>
        <dbReference type="EC" id="2.7.1.180"/>
    </reaction>
</comment>
<evidence type="ECO:0000256" key="4">
    <source>
        <dbReference type="ARBA" id="ARBA00022679"/>
    </source>
</evidence>
<evidence type="ECO:0000256" key="8">
    <source>
        <dbReference type="ARBA" id="ARBA00031306"/>
    </source>
</evidence>
<dbReference type="Proteomes" id="UP001193501">
    <property type="component" value="Unassembled WGS sequence"/>
</dbReference>
<proteinExistence type="inferred from homology"/>
<feature type="binding site" evidence="11">
    <location>
        <position position="242"/>
    </location>
    <ligand>
        <name>Mg(2+)</name>
        <dbReference type="ChEBI" id="CHEBI:18420"/>
    </ligand>
</feature>
<dbReference type="InterPro" id="IPR024932">
    <property type="entry name" value="ApbE"/>
</dbReference>
<evidence type="ECO:0000313" key="13">
    <source>
        <dbReference type="Proteomes" id="UP001193501"/>
    </source>
</evidence>
<evidence type="ECO:0000256" key="11">
    <source>
        <dbReference type="PIRSR" id="PIRSR006268-2"/>
    </source>
</evidence>
<sequence length="282" mass="29259">MGTRWQALTQDPVPQEALQAAVEEIDAQMSLWRADSDLCRLNAAAPGVWVDLPAHLMTVLEAGLGIGRASGGAFDIGLGDAVAAWGFGPGAASEAAIRAARHARSPAHELLELDPARGRAMKHAPLSVDLNGIAKGYGVDRLTEVAKAHGVTSGLFAIDGELRAIGPRAFPVAVEAPLVGHRAAHSLLGLTDAAVATSGTYRHFVTVQGRRLSHLIDPATGAPLLNPPDQVTVLAKDCMSADAWAKVFMVLPQDRALTLAALNGVSVLSLGARPYATGVFAA</sequence>
<evidence type="ECO:0000256" key="5">
    <source>
        <dbReference type="ARBA" id="ARBA00022723"/>
    </source>
</evidence>
<comment type="caution">
    <text evidence="12">The sequence shown here is derived from an EMBL/GenBank/DDBJ whole genome shotgun (WGS) entry which is preliminary data.</text>
</comment>
<keyword evidence="5 10" id="KW-0479">Metal-binding</keyword>
<gene>
    <name evidence="12" type="ORF">GV832_05340</name>
</gene>
<keyword evidence="4 10" id="KW-0808">Transferase</keyword>
<evidence type="ECO:0000256" key="6">
    <source>
        <dbReference type="ARBA" id="ARBA00022827"/>
    </source>
</evidence>
<accession>A0AAE4Y6Y0</accession>
<evidence type="ECO:0000256" key="2">
    <source>
        <dbReference type="ARBA" id="ARBA00016337"/>
    </source>
</evidence>
<dbReference type="AlphaFoldDB" id="A0AAE4Y6Y0"/>
<evidence type="ECO:0000256" key="9">
    <source>
        <dbReference type="ARBA" id="ARBA00048540"/>
    </source>
</evidence>
<evidence type="ECO:0000256" key="7">
    <source>
        <dbReference type="ARBA" id="ARBA00022842"/>
    </source>
</evidence>
<protein>
    <recommendedName>
        <fullName evidence="2 10">FAD:protein FMN transferase</fullName>
        <ecNumber evidence="1 10">2.7.1.180</ecNumber>
    </recommendedName>
    <alternativeName>
        <fullName evidence="8 10">Flavin transferase</fullName>
    </alternativeName>
</protein>
<feature type="binding site" evidence="11">
    <location>
        <position position="132"/>
    </location>
    <ligand>
        <name>Mg(2+)</name>
        <dbReference type="ChEBI" id="CHEBI:18420"/>
    </ligand>
</feature>
<dbReference type="PANTHER" id="PTHR30040">
    <property type="entry name" value="THIAMINE BIOSYNTHESIS LIPOPROTEIN APBE"/>
    <property type="match status" value="1"/>
</dbReference>
<dbReference type="PIRSF" id="PIRSF006268">
    <property type="entry name" value="ApbE"/>
    <property type="match status" value="1"/>
</dbReference>
<evidence type="ECO:0000256" key="3">
    <source>
        <dbReference type="ARBA" id="ARBA00022630"/>
    </source>
</evidence>
<evidence type="ECO:0000256" key="1">
    <source>
        <dbReference type="ARBA" id="ARBA00011955"/>
    </source>
</evidence>
<dbReference type="EC" id="2.7.1.180" evidence="1 10"/>
<organism evidence="12 13">
    <name type="scientific">Stagnihabitans tardus</name>
    <dbReference type="NCBI Taxonomy" id="2699202"/>
    <lineage>
        <taxon>Bacteria</taxon>
        <taxon>Pseudomonadati</taxon>
        <taxon>Pseudomonadota</taxon>
        <taxon>Alphaproteobacteria</taxon>
        <taxon>Rhodobacterales</taxon>
        <taxon>Paracoccaceae</taxon>
        <taxon>Stagnihabitans</taxon>
    </lineage>
</organism>
<dbReference type="Gene3D" id="3.10.520.10">
    <property type="entry name" value="ApbE-like domains"/>
    <property type="match status" value="1"/>
</dbReference>
<dbReference type="EMBL" id="JAABNR010000004">
    <property type="protein sequence ID" value="NBZ86997.1"/>
    <property type="molecule type" value="Genomic_DNA"/>
</dbReference>
<keyword evidence="13" id="KW-1185">Reference proteome</keyword>
<keyword evidence="3 10" id="KW-0285">Flavoprotein</keyword>
<dbReference type="InterPro" id="IPR003374">
    <property type="entry name" value="ApbE-like_sf"/>
</dbReference>
<dbReference type="PANTHER" id="PTHR30040:SF2">
    <property type="entry name" value="FAD:PROTEIN FMN TRANSFERASE"/>
    <property type="match status" value="1"/>
</dbReference>
<comment type="similarity">
    <text evidence="10">Belongs to the ApbE family.</text>
</comment>
<keyword evidence="7 10" id="KW-0460">Magnesium</keyword>
<dbReference type="GO" id="GO:0016740">
    <property type="term" value="F:transferase activity"/>
    <property type="evidence" value="ECO:0007669"/>
    <property type="project" value="UniProtKB-UniRule"/>
</dbReference>
<dbReference type="GO" id="GO:0046872">
    <property type="term" value="F:metal ion binding"/>
    <property type="evidence" value="ECO:0007669"/>
    <property type="project" value="UniProtKB-UniRule"/>
</dbReference>